<dbReference type="InterPro" id="IPR012334">
    <property type="entry name" value="Pectin_lyas_fold"/>
</dbReference>
<dbReference type="Gene3D" id="2.160.20.10">
    <property type="entry name" value="Single-stranded right-handed beta-helix, Pectin lyase-like"/>
    <property type="match status" value="1"/>
</dbReference>
<dbReference type="InterPro" id="IPR013783">
    <property type="entry name" value="Ig-like_fold"/>
</dbReference>
<dbReference type="InterPro" id="IPR011050">
    <property type="entry name" value="Pectin_lyase_fold/virulence"/>
</dbReference>
<dbReference type="AlphaFoldDB" id="A0A956NKH7"/>
<dbReference type="InterPro" id="IPR003961">
    <property type="entry name" value="FN3_dom"/>
</dbReference>
<proteinExistence type="predicted"/>
<accession>A0A956NKH7</accession>
<sequence length="757" mass="80163">MSWASRTTRFRNQTWPGRTLFRRWPVLATALSAFVLSCGGDDSAGPDAVPPAAIQDLSTRFVSHDSTGLTWTAPGDDGTAGRAAGYELRYDSRQLTEGSWETRGIVLAELEAKSAGATESLTVTGLPVGRSYLALRARDEVPNWSALSNSIHIDVPLGDTIPPADITSLGTIDFPDPTSLTLTWIAPGSDGESGQADHYEVKRNDEAFTEASWDSSGVLVGEPLAGIAGGLETLFVDGLTPETTYYFAIRTYDAAGNRSGLSNQPPLRTGSLDPIPPAAVTDLSARLDGLYDIVLTWTATADDGSTGSPALAYDLRQAHTAAELEDWESATQIPSPTPAAPGRVETLRIANLPARTNYAFALEVLDDSGNRSTRSNVAEIATSDSSCVVRADGTGDFATIGDALLGGGGCEIVLEGGVYSGEGNRTWPASDTHRIRSASGSSGDAVVDFGGFQATLPPALVLEGVTLRNASSLLLQAEDETGFVLEANRCAFDNVSLESEQPVERGPIGRFEECEFRRGTSSPLIDLGEIYATRCSFVQNQARIAIAYRSEWIDCDFEENDAGTNGALLRSFNDLQGTNRFLVQGCRFVGNATPILGPQNGLVEVEDCVFVRNSESCAVLNGTSSAVILSSTFARNTRFAGSIIRTDDRGAGITFERALIVGNGAGPLFDIGQNHTLTVSCTDVFGNDFGDWIGPLSGLDVVDGNLSVDPLFCDWGGEDYALRANSPCAEAAQPDCGRIGGLDVGCEAEPAKADRSW</sequence>
<reference evidence="2" key="2">
    <citation type="journal article" date="2021" name="Microbiome">
        <title>Successional dynamics and alternative stable states in a saline activated sludge microbial community over 9 years.</title>
        <authorList>
            <person name="Wang Y."/>
            <person name="Ye J."/>
            <person name="Ju F."/>
            <person name="Liu L."/>
            <person name="Boyd J.A."/>
            <person name="Deng Y."/>
            <person name="Parks D.H."/>
            <person name="Jiang X."/>
            <person name="Yin X."/>
            <person name="Woodcroft B.J."/>
            <person name="Tyson G.W."/>
            <person name="Hugenholtz P."/>
            <person name="Polz M.F."/>
            <person name="Zhang T."/>
        </authorList>
    </citation>
    <scope>NUCLEOTIDE SEQUENCE</scope>
    <source>
        <strain evidence="2">HKST-UBA02</strain>
    </source>
</reference>
<dbReference type="SMART" id="SM00060">
    <property type="entry name" value="FN3"/>
    <property type="match status" value="3"/>
</dbReference>
<organism evidence="2 3">
    <name type="scientific">Eiseniibacteriota bacterium</name>
    <dbReference type="NCBI Taxonomy" id="2212470"/>
    <lineage>
        <taxon>Bacteria</taxon>
        <taxon>Candidatus Eiseniibacteriota</taxon>
    </lineage>
</organism>
<dbReference type="InterPro" id="IPR036116">
    <property type="entry name" value="FN3_sf"/>
</dbReference>
<protein>
    <recommendedName>
        <fullName evidence="1">Fibronectin type-III domain-containing protein</fullName>
    </recommendedName>
</protein>
<evidence type="ECO:0000259" key="1">
    <source>
        <dbReference type="PROSITE" id="PS50853"/>
    </source>
</evidence>
<evidence type="ECO:0000313" key="3">
    <source>
        <dbReference type="Proteomes" id="UP000739538"/>
    </source>
</evidence>
<dbReference type="PROSITE" id="PS50853">
    <property type="entry name" value="FN3"/>
    <property type="match status" value="2"/>
</dbReference>
<evidence type="ECO:0000313" key="2">
    <source>
        <dbReference type="EMBL" id="MCA9758744.1"/>
    </source>
</evidence>
<dbReference type="SUPFAM" id="SSF49265">
    <property type="entry name" value="Fibronectin type III"/>
    <property type="match status" value="2"/>
</dbReference>
<dbReference type="SUPFAM" id="SSF51126">
    <property type="entry name" value="Pectin lyase-like"/>
    <property type="match status" value="1"/>
</dbReference>
<reference evidence="2" key="1">
    <citation type="submission" date="2020-04" db="EMBL/GenBank/DDBJ databases">
        <authorList>
            <person name="Zhang T."/>
        </authorList>
    </citation>
    <scope>NUCLEOTIDE SEQUENCE</scope>
    <source>
        <strain evidence="2">HKST-UBA02</strain>
    </source>
</reference>
<feature type="domain" description="Fibronectin type-III" evidence="1">
    <location>
        <begin position="162"/>
        <end position="272"/>
    </location>
</feature>
<name>A0A956NKH7_UNCEI</name>
<dbReference type="CDD" id="cd00063">
    <property type="entry name" value="FN3"/>
    <property type="match status" value="2"/>
</dbReference>
<dbReference type="EMBL" id="JAGQHS010000206">
    <property type="protein sequence ID" value="MCA9758744.1"/>
    <property type="molecule type" value="Genomic_DNA"/>
</dbReference>
<comment type="caution">
    <text evidence="2">The sequence shown here is derived from an EMBL/GenBank/DDBJ whole genome shotgun (WGS) entry which is preliminary data.</text>
</comment>
<gene>
    <name evidence="2" type="ORF">KDA27_23325</name>
</gene>
<dbReference type="Proteomes" id="UP000739538">
    <property type="component" value="Unassembled WGS sequence"/>
</dbReference>
<feature type="domain" description="Fibronectin type-III" evidence="1">
    <location>
        <begin position="276"/>
        <end position="385"/>
    </location>
</feature>
<dbReference type="Gene3D" id="2.60.40.10">
    <property type="entry name" value="Immunoglobulins"/>
    <property type="match status" value="3"/>
</dbReference>